<sequence length="245" mass="29558">MIPRSILRIIQRFFKQICLKTDLFAIYEFRVSHYIVISAFQCLFFLIIFPWIFQFLIKLFLFIIIKYPKDIFLNFNQQEQAFLQIQIYSKELYFEKFIYPSYLKQNFLFEYAFIYNQQSFLIIINWVLDLITLIFFFFLLIFLTPQIIIFQTFFIETLLGLGEITKCFLLIFSLDLLVGFHSSKSWEVFLLFSFEHLGISKTINFIPLFISIFPVLLDTVFKYCIFRYLNKVSPSTVATYKAMIE</sequence>
<evidence type="ECO:0000256" key="7">
    <source>
        <dbReference type="ARBA" id="ARBA00023136"/>
    </source>
</evidence>
<keyword evidence="6" id="KW-0406">Ion transport</keyword>
<keyword evidence="10" id="KW-0150">Chloroplast</keyword>
<protein>
    <submittedName>
        <fullName evidence="10">Envelope membrane protein</fullName>
    </submittedName>
</protein>
<dbReference type="AlphaFoldDB" id="A0A386AZY4"/>
<evidence type="ECO:0000256" key="5">
    <source>
        <dbReference type="ARBA" id="ARBA00022989"/>
    </source>
</evidence>
<organism evidence="10">
    <name type="scientific">Callipsygma wilsonis</name>
    <dbReference type="NCBI Taxonomy" id="2320807"/>
    <lineage>
        <taxon>Eukaryota</taxon>
        <taxon>Viridiplantae</taxon>
        <taxon>Chlorophyta</taxon>
        <taxon>core chlorophytes</taxon>
        <taxon>Ulvophyceae</taxon>
        <taxon>TCBD clade</taxon>
        <taxon>Bryopsidales</taxon>
        <taxon>Halimedineae</taxon>
        <taxon>Halimedaceae</taxon>
        <taxon>Rhipiliopsideae</taxon>
        <taxon>Callipsygma</taxon>
    </lineage>
</organism>
<accession>A0A386AZY4</accession>
<evidence type="ECO:0000256" key="4">
    <source>
        <dbReference type="ARBA" id="ARBA00022781"/>
    </source>
</evidence>
<evidence type="ECO:0000313" key="10">
    <source>
        <dbReference type="EMBL" id="AYC65001.1"/>
    </source>
</evidence>
<keyword evidence="3 9" id="KW-0812">Transmembrane</keyword>
<keyword evidence="5 9" id="KW-1133">Transmembrane helix</keyword>
<gene>
    <name evidence="10" type="primary">cemA</name>
</gene>
<dbReference type="InterPro" id="IPR004282">
    <property type="entry name" value="CemA"/>
</dbReference>
<keyword evidence="7 9" id="KW-0472">Membrane</keyword>
<evidence type="ECO:0000256" key="2">
    <source>
        <dbReference type="ARBA" id="ARBA00022448"/>
    </source>
</evidence>
<feature type="transmembrane region" description="Helical" evidence="9">
    <location>
        <begin position="34"/>
        <end position="65"/>
    </location>
</feature>
<comment type="subcellular location">
    <subcellularLocation>
        <location evidence="1">Membrane</location>
        <topology evidence="1">Multi-pass membrane protein</topology>
    </subcellularLocation>
</comment>
<dbReference type="Pfam" id="PF03040">
    <property type="entry name" value="CemA"/>
    <property type="match status" value="1"/>
</dbReference>
<dbReference type="EMBL" id="MH591105">
    <property type="protein sequence ID" value="AYC65001.1"/>
    <property type="molecule type" value="Genomic_DNA"/>
</dbReference>
<reference evidence="10" key="1">
    <citation type="submission" date="2018-07" db="EMBL/GenBank/DDBJ databases">
        <authorList>
            <person name="Quirk P.G."/>
            <person name="Krulwich T.A."/>
        </authorList>
    </citation>
    <scope>NUCLEOTIDE SEQUENCE</scope>
</reference>
<dbReference type="GO" id="GO:1902600">
    <property type="term" value="P:proton transmembrane transport"/>
    <property type="evidence" value="ECO:0007669"/>
    <property type="project" value="UniProtKB-KW"/>
</dbReference>
<keyword evidence="4" id="KW-0375">Hydrogen ion transport</keyword>
<dbReference type="PANTHER" id="PTHR33650">
    <property type="entry name" value="CHLOROPLAST ENVELOPE MEMBRANE PROTEIN-RELATED"/>
    <property type="match status" value="1"/>
</dbReference>
<dbReference type="GeneID" id="38278866"/>
<keyword evidence="10" id="KW-0934">Plastid</keyword>
<reference evidence="10" key="2">
    <citation type="journal article" date="2019" name="Mol. Phylogenet. Evol.">
        <title>Reassessment of the classification of bryopsidales (chlorophyta) based on chloroplast phylogenomic analyses.</title>
        <authorList>
            <person name="Cremen M.C."/>
            <person name="Leliaert F."/>
            <person name="West J."/>
            <person name="Lam D.W."/>
            <person name="Shimada S."/>
            <person name="Lopez-Bautista J.M."/>
            <person name="Verbruggen H."/>
        </authorList>
    </citation>
    <scope>NUCLEOTIDE SEQUENCE</scope>
</reference>
<evidence type="ECO:0000256" key="3">
    <source>
        <dbReference type="ARBA" id="ARBA00022692"/>
    </source>
</evidence>
<dbReference type="PANTHER" id="PTHR33650:SF2">
    <property type="entry name" value="CHLOROPLAST ENVELOPE MEMBRANE PROTEIN"/>
    <property type="match status" value="1"/>
</dbReference>
<dbReference type="GO" id="GO:0016020">
    <property type="term" value="C:membrane"/>
    <property type="evidence" value="ECO:0007669"/>
    <property type="project" value="UniProtKB-SubCell"/>
</dbReference>
<evidence type="ECO:0000256" key="9">
    <source>
        <dbReference type="SAM" id="Phobius"/>
    </source>
</evidence>
<feature type="transmembrane region" description="Helical" evidence="9">
    <location>
        <begin position="167"/>
        <end position="183"/>
    </location>
</feature>
<comment type="similarity">
    <text evidence="8">Belongs to the CemA family.</text>
</comment>
<evidence type="ECO:0000256" key="1">
    <source>
        <dbReference type="ARBA" id="ARBA00004141"/>
    </source>
</evidence>
<evidence type="ECO:0000256" key="6">
    <source>
        <dbReference type="ARBA" id="ARBA00023065"/>
    </source>
</evidence>
<keyword evidence="2" id="KW-0813">Transport</keyword>
<geneLocation type="chloroplast" evidence="10"/>
<proteinExistence type="inferred from homology"/>
<feature type="transmembrane region" description="Helical" evidence="9">
    <location>
        <begin position="203"/>
        <end position="221"/>
    </location>
</feature>
<evidence type="ECO:0000256" key="8">
    <source>
        <dbReference type="ARBA" id="ARBA00043980"/>
    </source>
</evidence>
<dbReference type="RefSeq" id="YP_009519041.1">
    <property type="nucleotide sequence ID" value="NC_039522.1"/>
</dbReference>
<name>A0A386AZY4_9CHLO</name>